<dbReference type="STRING" id="1503925.TH53_05880"/>
<reference evidence="1 2" key="1">
    <citation type="submission" date="2015-01" db="EMBL/GenBank/DDBJ databases">
        <title>Draft genome sequence of Pedobacter sp. NL19 isolated from sludge of an effluent treatment pond in an abandoned uranium mine.</title>
        <authorList>
            <person name="Santos T."/>
            <person name="Caetano T."/>
            <person name="Covas C."/>
            <person name="Cruz A."/>
            <person name="Mendo S."/>
        </authorList>
    </citation>
    <scope>NUCLEOTIDE SEQUENCE [LARGE SCALE GENOMIC DNA]</scope>
    <source>
        <strain evidence="1 2">NL19</strain>
    </source>
</reference>
<evidence type="ECO:0008006" key="3">
    <source>
        <dbReference type="Google" id="ProtNLM"/>
    </source>
</evidence>
<dbReference type="OrthoDB" id="763585at2"/>
<comment type="caution">
    <text evidence="1">The sequence shown here is derived from an EMBL/GenBank/DDBJ whole genome shotgun (WGS) entry which is preliminary data.</text>
</comment>
<proteinExistence type="predicted"/>
<evidence type="ECO:0000313" key="1">
    <source>
        <dbReference type="EMBL" id="KIO77967.1"/>
    </source>
</evidence>
<dbReference type="Proteomes" id="UP000032049">
    <property type="component" value="Unassembled WGS sequence"/>
</dbReference>
<protein>
    <recommendedName>
        <fullName evidence="3">PilO protein</fullName>
    </recommendedName>
</protein>
<dbReference type="AlphaFoldDB" id="A0A0D0GL75"/>
<accession>A0A0D0GL75</accession>
<organism evidence="1 2">
    <name type="scientific">Pedobacter lusitanus</name>
    <dbReference type="NCBI Taxonomy" id="1503925"/>
    <lineage>
        <taxon>Bacteria</taxon>
        <taxon>Pseudomonadati</taxon>
        <taxon>Bacteroidota</taxon>
        <taxon>Sphingobacteriia</taxon>
        <taxon>Sphingobacteriales</taxon>
        <taxon>Sphingobacteriaceae</taxon>
        <taxon>Pedobacter</taxon>
    </lineage>
</organism>
<name>A0A0D0GL75_9SPHI</name>
<dbReference type="EMBL" id="JXRA01000025">
    <property type="protein sequence ID" value="KIO77967.1"/>
    <property type="molecule type" value="Genomic_DNA"/>
</dbReference>
<gene>
    <name evidence="1" type="ORF">TH53_05880</name>
</gene>
<evidence type="ECO:0000313" key="2">
    <source>
        <dbReference type="Proteomes" id="UP000032049"/>
    </source>
</evidence>
<dbReference type="RefSeq" id="WP_041879523.1">
    <property type="nucleotide sequence ID" value="NZ_CP157278.1"/>
</dbReference>
<keyword evidence="2" id="KW-1185">Reference proteome</keyword>
<sequence>MLDKLDFKKKQLLVIALAVLLLYIAYQFSFKNAFEAMRLNSQLRKDHRSESGQVVSYPQIERKDQFCAAIIKRYKVKKEDRENYLWQSLSGMAMANNVEISFVQGNTLPADTSALSKGTVVNQFNFRGPYVNIVHLLDTVSKSPGIGKIHMLKLESPKKENKKANDNRLILVLGLKGIEG</sequence>